<dbReference type="PIRSF" id="PIRSF003097">
    <property type="entry name" value="FtsX"/>
    <property type="match status" value="1"/>
</dbReference>
<feature type="domain" description="ABC3 transporter permease C-terminal" evidence="12">
    <location>
        <begin position="181"/>
        <end position="304"/>
    </location>
</feature>
<dbReference type="Gene3D" id="3.30.70.3040">
    <property type="match status" value="1"/>
</dbReference>
<evidence type="ECO:0000256" key="4">
    <source>
        <dbReference type="ARBA" id="ARBA00022475"/>
    </source>
</evidence>
<organism evidence="14 15">
    <name type="scientific">Candidatus Falkowbacteria bacterium CG10_big_fil_rev_8_21_14_0_10_37_14</name>
    <dbReference type="NCBI Taxonomy" id="1974561"/>
    <lineage>
        <taxon>Bacteria</taxon>
        <taxon>Candidatus Falkowiibacteriota</taxon>
    </lineage>
</organism>
<evidence type="ECO:0000256" key="2">
    <source>
        <dbReference type="ARBA" id="ARBA00007379"/>
    </source>
</evidence>
<keyword evidence="4 10" id="KW-1003">Cell membrane</keyword>
<dbReference type="InterPro" id="IPR003838">
    <property type="entry name" value="ABC3_permease_C"/>
</dbReference>
<dbReference type="GO" id="GO:0005886">
    <property type="term" value="C:plasma membrane"/>
    <property type="evidence" value="ECO:0007669"/>
    <property type="project" value="UniProtKB-SubCell"/>
</dbReference>
<dbReference type="PANTHER" id="PTHR47755:SF1">
    <property type="entry name" value="CELL DIVISION PROTEIN FTSX"/>
    <property type="match status" value="1"/>
</dbReference>
<feature type="transmembrane region" description="Helical" evidence="11">
    <location>
        <begin position="181"/>
        <end position="204"/>
    </location>
</feature>
<dbReference type="Pfam" id="PF02687">
    <property type="entry name" value="FtsX"/>
    <property type="match status" value="1"/>
</dbReference>
<keyword evidence="9 10" id="KW-0131">Cell cycle</keyword>
<keyword evidence="6 11" id="KW-0812">Transmembrane</keyword>
<feature type="transmembrane region" description="Helical" evidence="11">
    <location>
        <begin position="270"/>
        <end position="299"/>
    </location>
</feature>
<evidence type="ECO:0000256" key="5">
    <source>
        <dbReference type="ARBA" id="ARBA00022618"/>
    </source>
</evidence>
<evidence type="ECO:0000256" key="1">
    <source>
        <dbReference type="ARBA" id="ARBA00004651"/>
    </source>
</evidence>
<evidence type="ECO:0000313" key="14">
    <source>
        <dbReference type="EMBL" id="PIT96264.1"/>
    </source>
</evidence>
<feature type="transmembrane region" description="Helical" evidence="11">
    <location>
        <begin position="21"/>
        <end position="43"/>
    </location>
</feature>
<dbReference type="PANTHER" id="PTHR47755">
    <property type="entry name" value="CELL DIVISION PROTEIN FTSX"/>
    <property type="match status" value="1"/>
</dbReference>
<keyword evidence="7 11" id="KW-1133">Transmembrane helix</keyword>
<gene>
    <name evidence="14" type="ORF">COT94_01055</name>
</gene>
<sequence>MSMWLSAGRILKFGFQDIARNVWLSLVTVMILVLTLFSVNLLLAVQAISGAAVDTIKNKIDVSLYLSPEASADKIAVLKARISAMPIVNSVDFVSQEEALKRFQKFNVKDSTINQALSTLNSNPLTPSLVIKPSETGRFDELLMALNKIDDPLIQARDFDNYKTILDKIDAITKKVSEAGFFVSGLFMLITLLVIFNTAKVAIYTHRNEIGIMRLVGASNWFIKAPFLISSFLYTLFSSVFVTIVFYLFLNLLQPYLEAFFVGYTFNIMAYFTANFWAIFGLQFLVAALVNMLASWLAVSKYSNV</sequence>
<reference evidence="15" key="1">
    <citation type="submission" date="2017-09" db="EMBL/GenBank/DDBJ databases">
        <title>Depth-based differentiation of microbial function through sediment-hosted aquifers and enrichment of novel symbionts in the deep terrestrial subsurface.</title>
        <authorList>
            <person name="Probst A.J."/>
            <person name="Ladd B."/>
            <person name="Jarett J.K."/>
            <person name="Geller-Mcgrath D.E."/>
            <person name="Sieber C.M.K."/>
            <person name="Emerson J.B."/>
            <person name="Anantharaman K."/>
            <person name="Thomas B.C."/>
            <person name="Malmstrom R."/>
            <person name="Stieglmeier M."/>
            <person name="Klingl A."/>
            <person name="Woyke T."/>
            <person name="Ryan C.M."/>
            <person name="Banfield J.F."/>
        </authorList>
    </citation>
    <scope>NUCLEOTIDE SEQUENCE [LARGE SCALE GENOMIC DNA]</scope>
</reference>
<accession>A0A2M6WTZ6</accession>
<name>A0A2M6WTZ6_9BACT</name>
<evidence type="ECO:0000313" key="15">
    <source>
        <dbReference type="Proteomes" id="UP000228533"/>
    </source>
</evidence>
<protein>
    <recommendedName>
        <fullName evidence="3 10">Cell division protein FtsX</fullName>
    </recommendedName>
</protein>
<keyword evidence="5 10" id="KW-0132">Cell division</keyword>
<dbReference type="GO" id="GO:0051301">
    <property type="term" value="P:cell division"/>
    <property type="evidence" value="ECO:0007669"/>
    <property type="project" value="UniProtKB-KW"/>
</dbReference>
<dbReference type="Pfam" id="PF18075">
    <property type="entry name" value="FtsX_ECD"/>
    <property type="match status" value="1"/>
</dbReference>
<evidence type="ECO:0000256" key="6">
    <source>
        <dbReference type="ARBA" id="ARBA00022692"/>
    </source>
</evidence>
<evidence type="ECO:0000259" key="13">
    <source>
        <dbReference type="Pfam" id="PF18075"/>
    </source>
</evidence>
<feature type="transmembrane region" description="Helical" evidence="11">
    <location>
        <begin position="225"/>
        <end position="250"/>
    </location>
</feature>
<evidence type="ECO:0000256" key="9">
    <source>
        <dbReference type="ARBA" id="ARBA00023306"/>
    </source>
</evidence>
<dbReference type="Proteomes" id="UP000228533">
    <property type="component" value="Unassembled WGS sequence"/>
</dbReference>
<proteinExistence type="inferred from homology"/>
<dbReference type="InterPro" id="IPR004513">
    <property type="entry name" value="FtsX"/>
</dbReference>
<evidence type="ECO:0000256" key="11">
    <source>
        <dbReference type="SAM" id="Phobius"/>
    </source>
</evidence>
<dbReference type="EMBL" id="PFAM01000008">
    <property type="protein sequence ID" value="PIT96264.1"/>
    <property type="molecule type" value="Genomic_DNA"/>
</dbReference>
<evidence type="ECO:0000256" key="10">
    <source>
        <dbReference type="PIRNR" id="PIRNR003097"/>
    </source>
</evidence>
<evidence type="ECO:0000259" key="12">
    <source>
        <dbReference type="Pfam" id="PF02687"/>
    </source>
</evidence>
<dbReference type="InterPro" id="IPR040690">
    <property type="entry name" value="FtsX_ECD"/>
</dbReference>
<keyword evidence="8 10" id="KW-0472">Membrane</keyword>
<dbReference type="AlphaFoldDB" id="A0A2M6WTZ6"/>
<evidence type="ECO:0000256" key="3">
    <source>
        <dbReference type="ARBA" id="ARBA00021907"/>
    </source>
</evidence>
<comment type="subcellular location">
    <subcellularLocation>
        <location evidence="1">Cell membrane</location>
        <topology evidence="1">Multi-pass membrane protein</topology>
    </subcellularLocation>
</comment>
<comment type="caution">
    <text evidence="14">The sequence shown here is derived from an EMBL/GenBank/DDBJ whole genome shotgun (WGS) entry which is preliminary data.</text>
</comment>
<feature type="domain" description="FtsX extracellular" evidence="13">
    <location>
        <begin position="61"/>
        <end position="150"/>
    </location>
</feature>
<evidence type="ECO:0000256" key="8">
    <source>
        <dbReference type="ARBA" id="ARBA00023136"/>
    </source>
</evidence>
<comment type="similarity">
    <text evidence="2 10">Belongs to the ABC-4 integral membrane protein family. FtsX subfamily.</text>
</comment>
<evidence type="ECO:0000256" key="7">
    <source>
        <dbReference type="ARBA" id="ARBA00022989"/>
    </source>
</evidence>